<reference evidence="7" key="1">
    <citation type="submission" date="2011-04" db="EMBL/GenBank/DDBJ databases">
        <title>Evolution of plant cell wall degrading machinery underlies the functional diversity of forest fungi.</title>
        <authorList>
            <consortium name="US DOE Joint Genome Institute (JGI-PGF)"/>
            <person name="Eastwood D.C."/>
            <person name="Floudas D."/>
            <person name="Binder M."/>
            <person name="Majcherczyk A."/>
            <person name="Schneider P."/>
            <person name="Aerts A."/>
            <person name="Asiegbu F.O."/>
            <person name="Baker S.E."/>
            <person name="Barry K."/>
            <person name="Bendiksby M."/>
            <person name="Blumentritt M."/>
            <person name="Coutinho P.M."/>
            <person name="Cullen D."/>
            <person name="Cullen D."/>
            <person name="Gathman A."/>
            <person name="Goodell B."/>
            <person name="Henrissat B."/>
            <person name="Ihrmark K."/>
            <person name="Kauserud H."/>
            <person name="Kohler A."/>
            <person name="LaButti K."/>
            <person name="Lapidus A."/>
            <person name="Lavin J.L."/>
            <person name="Lee Y.-H."/>
            <person name="Lindquist E."/>
            <person name="Lilly W."/>
            <person name="Lucas S."/>
            <person name="Morin E."/>
            <person name="Murat C."/>
            <person name="Oguiza J.A."/>
            <person name="Park J."/>
            <person name="Pisabarro A.G."/>
            <person name="Riley R."/>
            <person name="Rosling A."/>
            <person name="Salamov A."/>
            <person name="Schmidt O."/>
            <person name="Schmutz J."/>
            <person name="Skrede I."/>
            <person name="Stenlid J."/>
            <person name="Wiebenga A."/>
            <person name="Xie X."/>
            <person name="Kues U."/>
            <person name="Hibbett D.S."/>
            <person name="Hoffmeister D."/>
            <person name="Hogberg N."/>
            <person name="Martin F."/>
            <person name="Grigoriev I.V."/>
            <person name="Watkinson S.C."/>
        </authorList>
    </citation>
    <scope>NUCLEOTIDE SEQUENCE</scope>
    <source>
        <strain evidence="7">S7.9</strain>
    </source>
</reference>
<feature type="transmembrane region" description="Helical" evidence="6">
    <location>
        <begin position="292"/>
        <end position="312"/>
    </location>
</feature>
<dbReference type="OrthoDB" id="3026777at2759"/>
<dbReference type="HOGENOM" id="CLU_017517_1_0_1"/>
<name>F8NWN0_SERL9</name>
<evidence type="ECO:0000256" key="2">
    <source>
        <dbReference type="ARBA" id="ARBA00022692"/>
    </source>
</evidence>
<feature type="transmembrane region" description="Helical" evidence="6">
    <location>
        <begin position="389"/>
        <end position="413"/>
    </location>
</feature>
<dbReference type="Pfam" id="PF07690">
    <property type="entry name" value="MFS_1"/>
    <property type="match status" value="1"/>
</dbReference>
<dbReference type="GO" id="GO:0022857">
    <property type="term" value="F:transmembrane transporter activity"/>
    <property type="evidence" value="ECO:0007669"/>
    <property type="project" value="InterPro"/>
</dbReference>
<organism>
    <name type="scientific">Serpula lacrymans var. lacrymans (strain S7.9)</name>
    <name type="common">Dry rot fungus</name>
    <dbReference type="NCBI Taxonomy" id="578457"/>
    <lineage>
        <taxon>Eukaryota</taxon>
        <taxon>Fungi</taxon>
        <taxon>Dikarya</taxon>
        <taxon>Basidiomycota</taxon>
        <taxon>Agaricomycotina</taxon>
        <taxon>Agaricomycetes</taxon>
        <taxon>Agaricomycetidae</taxon>
        <taxon>Boletales</taxon>
        <taxon>Coniophorineae</taxon>
        <taxon>Serpulaceae</taxon>
        <taxon>Serpula</taxon>
    </lineage>
</organism>
<dbReference type="InterPro" id="IPR011701">
    <property type="entry name" value="MFS"/>
</dbReference>
<comment type="subcellular location">
    <subcellularLocation>
        <location evidence="1">Membrane</location>
        <topology evidence="1">Multi-pass membrane protein</topology>
    </subcellularLocation>
</comment>
<evidence type="ECO:0000256" key="1">
    <source>
        <dbReference type="ARBA" id="ARBA00004141"/>
    </source>
</evidence>
<protein>
    <recommendedName>
        <fullName evidence="8">Major facilitator superfamily (MFS) profile domain-containing protein</fullName>
    </recommendedName>
</protein>
<feature type="region of interest" description="Disordered" evidence="5">
    <location>
        <begin position="673"/>
        <end position="708"/>
    </location>
</feature>
<keyword evidence="2 6" id="KW-0812">Transmembrane</keyword>
<feature type="compositionally biased region" description="Basic and acidic residues" evidence="5">
    <location>
        <begin position="681"/>
        <end position="696"/>
    </location>
</feature>
<feature type="transmembrane region" description="Helical" evidence="6">
    <location>
        <begin position="208"/>
        <end position="233"/>
    </location>
</feature>
<dbReference type="Gene3D" id="1.20.1250.20">
    <property type="entry name" value="MFS general substrate transporter like domains"/>
    <property type="match status" value="1"/>
</dbReference>
<dbReference type="GeneID" id="18809849"/>
<feature type="transmembrane region" description="Helical" evidence="6">
    <location>
        <begin position="643"/>
        <end position="666"/>
    </location>
</feature>
<evidence type="ECO:0008006" key="8">
    <source>
        <dbReference type="Google" id="ProtNLM"/>
    </source>
</evidence>
<dbReference type="EMBL" id="GL945434">
    <property type="protein sequence ID" value="EGO24383.1"/>
    <property type="molecule type" value="Genomic_DNA"/>
</dbReference>
<evidence type="ECO:0000256" key="6">
    <source>
        <dbReference type="SAM" id="Phobius"/>
    </source>
</evidence>
<evidence type="ECO:0000256" key="5">
    <source>
        <dbReference type="SAM" id="MobiDB-lite"/>
    </source>
</evidence>
<dbReference type="GO" id="GO:0016020">
    <property type="term" value="C:membrane"/>
    <property type="evidence" value="ECO:0007669"/>
    <property type="project" value="UniProtKB-SubCell"/>
</dbReference>
<evidence type="ECO:0000256" key="4">
    <source>
        <dbReference type="ARBA" id="ARBA00023136"/>
    </source>
</evidence>
<keyword evidence="4 6" id="KW-0472">Membrane</keyword>
<evidence type="ECO:0000313" key="7">
    <source>
        <dbReference type="EMBL" id="EGO24383.1"/>
    </source>
</evidence>
<accession>F8NWN0</accession>
<dbReference type="Proteomes" id="UP000008064">
    <property type="component" value="Unassembled WGS sequence"/>
</dbReference>
<keyword evidence="3 6" id="KW-1133">Transmembrane helix</keyword>
<dbReference type="PANTHER" id="PTHR23507">
    <property type="entry name" value="ZGC:174356"/>
    <property type="match status" value="1"/>
</dbReference>
<dbReference type="KEGG" id="sla:SERLADRAFT_361476"/>
<feature type="region of interest" description="Disordered" evidence="5">
    <location>
        <begin position="327"/>
        <end position="347"/>
    </location>
</feature>
<dbReference type="PANTHER" id="PTHR23507:SF1">
    <property type="entry name" value="FI18259P1-RELATED"/>
    <property type="match status" value="1"/>
</dbReference>
<feature type="transmembrane region" description="Helical" evidence="6">
    <location>
        <begin position="176"/>
        <end position="196"/>
    </location>
</feature>
<sequence length="721" mass="76616">MSSLVTEPIVADENTAFSPIRLAESAPLLPSTPKKPFYRPRPLWLVPFALVASLTRGMTLASRVEVFTQLACNSLHGHDHELYNHTLHTHLSLLHPIHHSLDPAGPHLIPLHYTDIDDDPENDPRTIPSSKCVSDPAVQARAARTQTIMTTTMGALSALTTAWWGKFGERHGRTRVLAIATCGLFLTDLAFILVSTPHSLLSSHSHKLLIIAPILEGLSGGTSTLNGALTAYIADCTSPGSRARIFSRFSGVSFIGLALGPIIGAFLIAHPLPLFVTPTVRVGGHELQTVTSVFWVAITCSFVNLLLVMFVFPESLPVERRTAGAKARASAKSKSKGNLPSSTPSTTPTWLSAPLLLARAFLSPLSIFLPSPVPSPNPSSLTNPPKDWSLTFLALALFLHLLSSGVFQIKYLYAEHVYGWAAEKLSYYISFMGGVRALNLLIVLPSSASRTLPPTQPKPDLQLAASTSTSYAATSTSQAKAGNNGHDQGVLNVAKRKPTKNDLLREMQFDLLLMRCSIFLDVISHTLVVLAPLPPVSSLGARMQGGGEGQGGGGGEGTGFAVSEALFVGATSLSSLGSGVMPAVQSLALCTLQARALVHDEEGDAEDIEPGALFGALAVLQAVGQTILGPILFSVIYASTVAWMPKAIFACAAGVVVLSVALTGLVRPEVGLGGRSRRKARREERRGRSRVSKDLRGGAASMSESDSAEIQALYTRAHSES</sequence>
<feature type="compositionally biased region" description="Low complexity" evidence="5">
    <location>
        <begin position="336"/>
        <end position="347"/>
    </location>
</feature>
<feature type="transmembrane region" description="Helical" evidence="6">
    <location>
        <begin position="512"/>
        <end position="533"/>
    </location>
</feature>
<dbReference type="SUPFAM" id="SSF103473">
    <property type="entry name" value="MFS general substrate transporter"/>
    <property type="match status" value="1"/>
</dbReference>
<dbReference type="RefSeq" id="XP_007318402.1">
    <property type="nucleotide sequence ID" value="XM_007318340.1"/>
</dbReference>
<evidence type="ECO:0000256" key="3">
    <source>
        <dbReference type="ARBA" id="ARBA00022989"/>
    </source>
</evidence>
<proteinExistence type="predicted"/>
<dbReference type="AlphaFoldDB" id="F8NWN0"/>
<feature type="transmembrane region" description="Helical" evidence="6">
    <location>
        <begin position="350"/>
        <end position="369"/>
    </location>
</feature>
<dbReference type="InterPro" id="IPR036259">
    <property type="entry name" value="MFS_trans_sf"/>
</dbReference>
<feature type="transmembrane region" description="Helical" evidence="6">
    <location>
        <begin position="612"/>
        <end position="637"/>
    </location>
</feature>
<gene>
    <name evidence="7" type="ORF">SERLADRAFT_361476</name>
</gene>
<feature type="transmembrane region" description="Helical" evidence="6">
    <location>
        <begin position="245"/>
        <end position="272"/>
    </location>
</feature>